<protein>
    <recommendedName>
        <fullName evidence="7">OmpR/PhoB-type domain-containing protein</fullName>
    </recommendedName>
</protein>
<dbReference type="Gene3D" id="1.10.10.10">
    <property type="entry name" value="Winged helix-like DNA-binding domain superfamily/Winged helix DNA-binding domain"/>
    <property type="match status" value="1"/>
</dbReference>
<keyword evidence="4 6" id="KW-0238">DNA-binding</keyword>
<evidence type="ECO:0000256" key="4">
    <source>
        <dbReference type="ARBA" id="ARBA00023125"/>
    </source>
</evidence>
<dbReference type="GO" id="GO:0032993">
    <property type="term" value="C:protein-DNA complex"/>
    <property type="evidence" value="ECO:0007669"/>
    <property type="project" value="TreeGrafter"/>
</dbReference>
<dbReference type="GO" id="GO:0005829">
    <property type="term" value="C:cytosol"/>
    <property type="evidence" value="ECO:0007669"/>
    <property type="project" value="TreeGrafter"/>
</dbReference>
<dbReference type="RefSeq" id="WP_104978695.1">
    <property type="nucleotide sequence ID" value="NZ_CP012673.1"/>
</dbReference>
<organism evidence="8 9">
    <name type="scientific">Sorangium cellulosum</name>
    <name type="common">Polyangium cellulosum</name>
    <dbReference type="NCBI Taxonomy" id="56"/>
    <lineage>
        <taxon>Bacteria</taxon>
        <taxon>Pseudomonadati</taxon>
        <taxon>Myxococcota</taxon>
        <taxon>Polyangia</taxon>
        <taxon>Polyangiales</taxon>
        <taxon>Polyangiaceae</taxon>
        <taxon>Sorangium</taxon>
    </lineage>
</organism>
<dbReference type="PROSITE" id="PS51755">
    <property type="entry name" value="OMPR_PHOB"/>
    <property type="match status" value="1"/>
</dbReference>
<dbReference type="PANTHER" id="PTHR48111">
    <property type="entry name" value="REGULATOR OF RPOS"/>
    <property type="match status" value="1"/>
</dbReference>
<accession>A0A2L0ENW1</accession>
<evidence type="ECO:0000313" key="9">
    <source>
        <dbReference type="Proteomes" id="UP000238348"/>
    </source>
</evidence>
<dbReference type="InterPro" id="IPR001867">
    <property type="entry name" value="OmpR/PhoB-type_DNA-bd"/>
</dbReference>
<feature type="DNA-binding region" description="OmpR/PhoB-type" evidence="6">
    <location>
        <begin position="117"/>
        <end position="212"/>
    </location>
</feature>
<keyword evidence="1" id="KW-0597">Phosphoprotein</keyword>
<keyword evidence="5" id="KW-0804">Transcription</keyword>
<evidence type="ECO:0000313" key="8">
    <source>
        <dbReference type="EMBL" id="AUX40979.1"/>
    </source>
</evidence>
<dbReference type="GO" id="GO:0000976">
    <property type="term" value="F:transcription cis-regulatory region binding"/>
    <property type="evidence" value="ECO:0007669"/>
    <property type="project" value="TreeGrafter"/>
</dbReference>
<feature type="domain" description="OmpR/PhoB-type" evidence="7">
    <location>
        <begin position="117"/>
        <end position="212"/>
    </location>
</feature>
<dbReference type="InterPro" id="IPR039420">
    <property type="entry name" value="WalR-like"/>
</dbReference>
<keyword evidence="2" id="KW-0902">Two-component regulatory system</keyword>
<dbReference type="GO" id="GO:0006355">
    <property type="term" value="P:regulation of DNA-templated transcription"/>
    <property type="evidence" value="ECO:0007669"/>
    <property type="project" value="InterPro"/>
</dbReference>
<dbReference type="InterPro" id="IPR016032">
    <property type="entry name" value="Sig_transdc_resp-reg_C-effctor"/>
</dbReference>
<dbReference type="AlphaFoldDB" id="A0A2L0ENW1"/>
<dbReference type="SMART" id="SM00862">
    <property type="entry name" value="Trans_reg_C"/>
    <property type="match status" value="1"/>
</dbReference>
<dbReference type="OrthoDB" id="4871046at2"/>
<reference evidence="8 9" key="1">
    <citation type="submission" date="2015-09" db="EMBL/GenBank/DDBJ databases">
        <title>Sorangium comparison.</title>
        <authorList>
            <person name="Zaburannyi N."/>
            <person name="Bunk B."/>
            <person name="Overmann J."/>
            <person name="Mueller R."/>
        </authorList>
    </citation>
    <scope>NUCLEOTIDE SEQUENCE [LARGE SCALE GENOMIC DNA]</scope>
    <source>
        <strain evidence="8 9">So ce26</strain>
    </source>
</reference>
<dbReference type="CDD" id="cd00383">
    <property type="entry name" value="trans_reg_C"/>
    <property type="match status" value="1"/>
</dbReference>
<keyword evidence="3" id="KW-0805">Transcription regulation</keyword>
<dbReference type="InterPro" id="IPR036388">
    <property type="entry name" value="WH-like_DNA-bd_sf"/>
</dbReference>
<evidence type="ECO:0000256" key="2">
    <source>
        <dbReference type="ARBA" id="ARBA00023012"/>
    </source>
</evidence>
<dbReference type="GO" id="GO:0000156">
    <property type="term" value="F:phosphorelay response regulator activity"/>
    <property type="evidence" value="ECO:0007669"/>
    <property type="project" value="TreeGrafter"/>
</dbReference>
<gene>
    <name evidence="8" type="ORF">SOCE26_023810</name>
</gene>
<dbReference type="PANTHER" id="PTHR48111:SF1">
    <property type="entry name" value="TWO-COMPONENT RESPONSE REGULATOR ORR33"/>
    <property type="match status" value="1"/>
</dbReference>
<dbReference type="Pfam" id="PF00486">
    <property type="entry name" value="Trans_reg_C"/>
    <property type="match status" value="1"/>
</dbReference>
<evidence type="ECO:0000256" key="5">
    <source>
        <dbReference type="ARBA" id="ARBA00023163"/>
    </source>
</evidence>
<dbReference type="Proteomes" id="UP000238348">
    <property type="component" value="Chromosome"/>
</dbReference>
<evidence type="ECO:0000259" key="7">
    <source>
        <dbReference type="PROSITE" id="PS51755"/>
    </source>
</evidence>
<sequence>MGNTATRCGAHWSGSLVRWCQQIGFVWEQIDGGIFELLDRTGRGTPRVVVAEFGALAAASALRVRGGSAEAPLFIIAASAGEAAEALWAGADEVLRGPLDDLELHARLSRLCRPRSPSQLSFGPLFLDRSRCEVLVRGQRVPLRKAEYSLLVYLIEQHPRAVDSHEIMRVVFQARGDGGTVRYHVCMLRKKLAAVGADVLRNIRGVGYCASCGCTSCEPAEAIGPAA</sequence>
<evidence type="ECO:0000256" key="6">
    <source>
        <dbReference type="PROSITE-ProRule" id="PRU01091"/>
    </source>
</evidence>
<dbReference type="EMBL" id="CP012673">
    <property type="protein sequence ID" value="AUX40979.1"/>
    <property type="molecule type" value="Genomic_DNA"/>
</dbReference>
<evidence type="ECO:0000256" key="3">
    <source>
        <dbReference type="ARBA" id="ARBA00023015"/>
    </source>
</evidence>
<dbReference type="SUPFAM" id="SSF46894">
    <property type="entry name" value="C-terminal effector domain of the bipartite response regulators"/>
    <property type="match status" value="1"/>
</dbReference>
<proteinExistence type="predicted"/>
<name>A0A2L0ENW1_SORCE</name>
<evidence type="ECO:0000256" key="1">
    <source>
        <dbReference type="ARBA" id="ARBA00022553"/>
    </source>
</evidence>